<keyword evidence="1" id="KW-0863">Zinc-finger</keyword>
<name>A0AAV5QT37_9ASCO</name>
<feature type="region of interest" description="Disordered" evidence="2">
    <location>
        <begin position="1"/>
        <end position="96"/>
    </location>
</feature>
<feature type="domain" description="C2H2-type" evidence="3">
    <location>
        <begin position="121"/>
        <end position="148"/>
    </location>
</feature>
<dbReference type="PROSITE" id="PS50157">
    <property type="entry name" value="ZINC_FINGER_C2H2_2"/>
    <property type="match status" value="1"/>
</dbReference>
<dbReference type="GeneID" id="90076012"/>
<feature type="compositionally biased region" description="Basic and acidic residues" evidence="2">
    <location>
        <begin position="295"/>
        <end position="311"/>
    </location>
</feature>
<dbReference type="InterPro" id="IPR036236">
    <property type="entry name" value="Znf_C2H2_sf"/>
</dbReference>
<dbReference type="GO" id="GO:0008270">
    <property type="term" value="F:zinc ion binding"/>
    <property type="evidence" value="ECO:0007669"/>
    <property type="project" value="UniProtKB-KW"/>
</dbReference>
<keyword evidence="5" id="KW-1185">Reference proteome</keyword>
<feature type="compositionally biased region" description="Polar residues" evidence="2">
    <location>
        <begin position="66"/>
        <end position="85"/>
    </location>
</feature>
<reference evidence="4 5" key="1">
    <citation type="journal article" date="2023" name="Elife">
        <title>Identification of key yeast species and microbe-microbe interactions impacting larval growth of Drosophila in the wild.</title>
        <authorList>
            <person name="Mure A."/>
            <person name="Sugiura Y."/>
            <person name="Maeda R."/>
            <person name="Honda K."/>
            <person name="Sakurai N."/>
            <person name="Takahashi Y."/>
            <person name="Watada M."/>
            <person name="Katoh T."/>
            <person name="Gotoh A."/>
            <person name="Gotoh Y."/>
            <person name="Taniguchi I."/>
            <person name="Nakamura K."/>
            <person name="Hayashi T."/>
            <person name="Katayama T."/>
            <person name="Uemura T."/>
            <person name="Hattori Y."/>
        </authorList>
    </citation>
    <scope>NUCLEOTIDE SEQUENCE [LARGE SCALE GENOMIC DNA]</scope>
    <source>
        <strain evidence="4 5">SC-9</strain>
    </source>
</reference>
<feature type="region of interest" description="Disordered" evidence="2">
    <location>
        <begin position="178"/>
        <end position="262"/>
    </location>
</feature>
<dbReference type="RefSeq" id="XP_064855033.1">
    <property type="nucleotide sequence ID" value="XM_064998961.1"/>
</dbReference>
<evidence type="ECO:0000256" key="1">
    <source>
        <dbReference type="PROSITE-ProRule" id="PRU00042"/>
    </source>
</evidence>
<dbReference type="PROSITE" id="PS00028">
    <property type="entry name" value="ZINC_FINGER_C2H2_1"/>
    <property type="match status" value="1"/>
</dbReference>
<dbReference type="Proteomes" id="UP001360560">
    <property type="component" value="Unassembled WGS sequence"/>
</dbReference>
<dbReference type="InterPro" id="IPR013087">
    <property type="entry name" value="Znf_C2H2_type"/>
</dbReference>
<accession>A0AAV5QT37</accession>
<feature type="compositionally biased region" description="Low complexity" evidence="2">
    <location>
        <begin position="223"/>
        <end position="237"/>
    </location>
</feature>
<proteinExistence type="predicted"/>
<dbReference type="EMBL" id="BTFZ01000013">
    <property type="protein sequence ID" value="GMM38037.1"/>
    <property type="molecule type" value="Genomic_DNA"/>
</dbReference>
<gene>
    <name evidence="4" type="ORF">DASC09_053620</name>
</gene>
<feature type="region of interest" description="Disordered" evidence="2">
    <location>
        <begin position="280"/>
        <end position="362"/>
    </location>
</feature>
<feature type="compositionally biased region" description="Polar residues" evidence="2">
    <location>
        <begin position="1"/>
        <end position="22"/>
    </location>
</feature>
<organism evidence="4 5">
    <name type="scientific">Saccharomycopsis crataegensis</name>
    <dbReference type="NCBI Taxonomy" id="43959"/>
    <lineage>
        <taxon>Eukaryota</taxon>
        <taxon>Fungi</taxon>
        <taxon>Dikarya</taxon>
        <taxon>Ascomycota</taxon>
        <taxon>Saccharomycotina</taxon>
        <taxon>Saccharomycetes</taxon>
        <taxon>Saccharomycopsidaceae</taxon>
        <taxon>Saccharomycopsis</taxon>
    </lineage>
</organism>
<keyword evidence="1" id="KW-0479">Metal-binding</keyword>
<dbReference type="SUPFAM" id="SSF57667">
    <property type="entry name" value="beta-beta-alpha zinc fingers"/>
    <property type="match status" value="1"/>
</dbReference>
<evidence type="ECO:0000256" key="2">
    <source>
        <dbReference type="SAM" id="MobiDB-lite"/>
    </source>
</evidence>
<evidence type="ECO:0000313" key="4">
    <source>
        <dbReference type="EMBL" id="GMM38037.1"/>
    </source>
</evidence>
<comment type="caution">
    <text evidence="4">The sequence shown here is derived from an EMBL/GenBank/DDBJ whole genome shotgun (WGS) entry which is preliminary data.</text>
</comment>
<feature type="compositionally biased region" description="Polar residues" evidence="2">
    <location>
        <begin position="182"/>
        <end position="193"/>
    </location>
</feature>
<evidence type="ECO:0000259" key="3">
    <source>
        <dbReference type="PROSITE" id="PS50157"/>
    </source>
</evidence>
<feature type="compositionally biased region" description="Acidic residues" evidence="2">
    <location>
        <begin position="346"/>
        <end position="362"/>
    </location>
</feature>
<sequence>MTLYTQSTGHHFATRRNSSSSPYAIPARPRSNSTTSPYSIPDRIHGTGAPHSHSSYNARFQYHPANPNQIPPNGQISNNPSQATANGKPHPQGSDSIPLLTREFVVRRISEGETGRVKQELKCEACGKGYKHISSLAKHLWEHTAEWNYTKKLLISKHQQVQLLEAASILVSMNENDKLKKQSVSSKGATSPTLAEDVHNNNNNNNNSDNHRLVSPTPVPIQSPSHYSSLNSNPSSYTGGPTILPGSSFKKNTEFNDELMSPPTNLRSSFNYHKPLISNLTSQNNTNGGYLDAPMSRHDRFLSPNADHDSHNNNAIEDDDEDDSRSNNKSPNSGDEQKQLEHGHQEEEEEYDGDEGVFGDLE</sequence>
<evidence type="ECO:0000313" key="5">
    <source>
        <dbReference type="Proteomes" id="UP001360560"/>
    </source>
</evidence>
<feature type="compositionally biased region" description="Basic and acidic residues" evidence="2">
    <location>
        <begin position="335"/>
        <end position="345"/>
    </location>
</feature>
<protein>
    <recommendedName>
        <fullName evidence="3">C2H2-type domain-containing protein</fullName>
    </recommendedName>
</protein>
<keyword evidence="1" id="KW-0862">Zinc</keyword>
<dbReference type="AlphaFoldDB" id="A0AAV5QT37"/>